<dbReference type="AlphaFoldDB" id="A0A5J4Q6Z6"/>
<dbReference type="Pfam" id="PF17866">
    <property type="entry name" value="AAA_lid_6"/>
    <property type="match status" value="1"/>
</dbReference>
<sequence length="80" mass="9479">RIFEQNFRKFDYTISNNASKVLQEYFCKSVAEKNSNFGNARFVRNFFEKTLERQANRLAKETNLTTDKLSEVCTEDIIRT</sequence>
<protein>
    <recommendedName>
        <fullName evidence="1">CbbX AAA lid domain-containing protein</fullName>
    </recommendedName>
</protein>
<name>A0A5J4Q6Z6_9ZZZZ</name>
<accession>A0A5J4Q6Z6</accession>
<dbReference type="InterPro" id="IPR041627">
    <property type="entry name" value="AAA_lid_6"/>
</dbReference>
<reference evidence="2" key="1">
    <citation type="submission" date="2019-03" db="EMBL/GenBank/DDBJ databases">
        <title>Single cell metagenomics reveals metabolic interactions within the superorganism composed of flagellate Streblomastix strix and complex community of Bacteroidetes bacteria on its surface.</title>
        <authorList>
            <person name="Treitli S.C."/>
            <person name="Kolisko M."/>
            <person name="Husnik F."/>
            <person name="Keeling P."/>
            <person name="Hampl V."/>
        </authorList>
    </citation>
    <scope>NUCLEOTIDE SEQUENCE</scope>
    <source>
        <strain evidence="2">STM</strain>
    </source>
</reference>
<feature type="non-terminal residue" evidence="2">
    <location>
        <position position="1"/>
    </location>
</feature>
<gene>
    <name evidence="2" type="ORF">EZS27_032320</name>
</gene>
<organism evidence="2">
    <name type="scientific">termite gut metagenome</name>
    <dbReference type="NCBI Taxonomy" id="433724"/>
    <lineage>
        <taxon>unclassified sequences</taxon>
        <taxon>metagenomes</taxon>
        <taxon>organismal metagenomes</taxon>
    </lineage>
</organism>
<dbReference type="EMBL" id="SNRY01004488">
    <property type="protein sequence ID" value="KAA6317535.1"/>
    <property type="molecule type" value="Genomic_DNA"/>
</dbReference>
<feature type="domain" description="CbbX AAA lid" evidence="1">
    <location>
        <begin position="18"/>
        <end position="77"/>
    </location>
</feature>
<evidence type="ECO:0000313" key="2">
    <source>
        <dbReference type="EMBL" id="KAA6317535.1"/>
    </source>
</evidence>
<comment type="caution">
    <text evidence="2">The sequence shown here is derived from an EMBL/GenBank/DDBJ whole genome shotgun (WGS) entry which is preliminary data.</text>
</comment>
<evidence type="ECO:0000259" key="1">
    <source>
        <dbReference type="Pfam" id="PF17866"/>
    </source>
</evidence>
<dbReference type="Gene3D" id="1.10.8.60">
    <property type="match status" value="1"/>
</dbReference>
<proteinExistence type="predicted"/>